<dbReference type="SUPFAM" id="SSF53850">
    <property type="entry name" value="Periplasmic binding protein-like II"/>
    <property type="match status" value="1"/>
</dbReference>
<evidence type="ECO:0000256" key="1">
    <source>
        <dbReference type="ARBA" id="ARBA00009437"/>
    </source>
</evidence>
<dbReference type="AlphaFoldDB" id="A0A953J9D3"/>
<dbReference type="InterPro" id="IPR036390">
    <property type="entry name" value="WH_DNA-bd_sf"/>
</dbReference>
<dbReference type="PANTHER" id="PTHR30419">
    <property type="entry name" value="HTH-TYPE TRANSCRIPTIONAL REGULATOR YBHD"/>
    <property type="match status" value="1"/>
</dbReference>
<sequence length="299" mass="33512">MNLSQLRFVTAVAETASFSRAADLCCVTQPTLSNAIAQLEEELGERLFVRTTRKVALTDFGRHLLPGILEVLSSHDALLRKTREFLYPERRLIRVGTSPLISPRLLGLIIDPFRRQNPEVEVILREMNMADLYRLLEEGQLDFIFGVSGTHKGQWKTAFLYREPLLFLPSKAGAASRQRMKTVLLKDIAGETFVMVPDACGLARATRSLFRSHRLKLNEYPGEALSYQVLEEWALMGVGAAILPKSKISRKNRSAFPLVEKSGDPVTLSFEAVWIGTEDTAPHLADFARHLQQVAPTPQ</sequence>
<dbReference type="PROSITE" id="PS50931">
    <property type="entry name" value="HTH_LYSR"/>
    <property type="match status" value="1"/>
</dbReference>
<dbReference type="Gene3D" id="1.10.10.10">
    <property type="entry name" value="Winged helix-like DNA-binding domain superfamily/Winged helix DNA-binding domain"/>
    <property type="match status" value="1"/>
</dbReference>
<proteinExistence type="inferred from homology"/>
<dbReference type="PRINTS" id="PR00039">
    <property type="entry name" value="HTHLYSR"/>
</dbReference>
<dbReference type="InterPro" id="IPR005119">
    <property type="entry name" value="LysR_subst-bd"/>
</dbReference>
<name>A0A953J9D3_9BACT</name>
<evidence type="ECO:0000256" key="3">
    <source>
        <dbReference type="ARBA" id="ARBA00023125"/>
    </source>
</evidence>
<dbReference type="EMBL" id="JAIOIV010000001">
    <property type="protein sequence ID" value="MBZ0154585.1"/>
    <property type="molecule type" value="Genomic_DNA"/>
</dbReference>
<dbReference type="GO" id="GO:0005829">
    <property type="term" value="C:cytosol"/>
    <property type="evidence" value="ECO:0007669"/>
    <property type="project" value="TreeGrafter"/>
</dbReference>
<dbReference type="FunFam" id="1.10.10.10:FF:000001">
    <property type="entry name" value="LysR family transcriptional regulator"/>
    <property type="match status" value="1"/>
</dbReference>
<dbReference type="SUPFAM" id="SSF46785">
    <property type="entry name" value="Winged helix' DNA-binding domain"/>
    <property type="match status" value="1"/>
</dbReference>
<evidence type="ECO:0000256" key="2">
    <source>
        <dbReference type="ARBA" id="ARBA00023015"/>
    </source>
</evidence>
<evidence type="ECO:0000313" key="6">
    <source>
        <dbReference type="EMBL" id="MBZ0154585.1"/>
    </source>
</evidence>
<evidence type="ECO:0000259" key="5">
    <source>
        <dbReference type="PROSITE" id="PS50931"/>
    </source>
</evidence>
<dbReference type="InterPro" id="IPR036388">
    <property type="entry name" value="WH-like_DNA-bd_sf"/>
</dbReference>
<protein>
    <submittedName>
        <fullName evidence="6">LysR family transcriptional regulator</fullName>
    </submittedName>
</protein>
<feature type="domain" description="HTH lysR-type" evidence="5">
    <location>
        <begin position="1"/>
        <end position="58"/>
    </location>
</feature>
<comment type="similarity">
    <text evidence="1">Belongs to the LysR transcriptional regulatory family.</text>
</comment>
<reference evidence="6" key="1">
    <citation type="journal article" date="2021" name="bioRxiv">
        <title>Unraveling nitrogen, sulfur and carbon metabolic pathways and microbial community transcriptional responses to substrate deprivation and toxicity stresses in a bioreactor mimicking anoxic brackish coastal sediment conditions.</title>
        <authorList>
            <person name="Martins P.D."/>
            <person name="Echeveste M.J."/>
            <person name="Arshad A."/>
            <person name="Kurth J."/>
            <person name="Ouboter H."/>
            <person name="Jetten M.S.M."/>
            <person name="Welte C.U."/>
        </authorList>
    </citation>
    <scope>NUCLEOTIDE SEQUENCE</scope>
    <source>
        <strain evidence="6">MAG_39</strain>
    </source>
</reference>
<comment type="caution">
    <text evidence="6">The sequence shown here is derived from an EMBL/GenBank/DDBJ whole genome shotgun (WGS) entry which is preliminary data.</text>
</comment>
<dbReference type="GO" id="GO:0003700">
    <property type="term" value="F:DNA-binding transcription factor activity"/>
    <property type="evidence" value="ECO:0007669"/>
    <property type="project" value="InterPro"/>
</dbReference>
<dbReference type="InterPro" id="IPR000847">
    <property type="entry name" value="LysR_HTH_N"/>
</dbReference>
<keyword evidence="3" id="KW-0238">DNA-binding</keyword>
<gene>
    <name evidence="6" type="ORF">K8I29_00030</name>
</gene>
<evidence type="ECO:0000313" key="7">
    <source>
        <dbReference type="Proteomes" id="UP000705867"/>
    </source>
</evidence>
<dbReference type="Pfam" id="PF03466">
    <property type="entry name" value="LysR_substrate"/>
    <property type="match status" value="1"/>
</dbReference>
<reference evidence="6" key="2">
    <citation type="submission" date="2021-08" db="EMBL/GenBank/DDBJ databases">
        <authorList>
            <person name="Dalcin Martins P."/>
        </authorList>
    </citation>
    <scope>NUCLEOTIDE SEQUENCE</scope>
    <source>
        <strain evidence="6">MAG_39</strain>
    </source>
</reference>
<dbReference type="GO" id="GO:0003677">
    <property type="term" value="F:DNA binding"/>
    <property type="evidence" value="ECO:0007669"/>
    <property type="project" value="UniProtKB-KW"/>
</dbReference>
<dbReference type="Gene3D" id="3.40.190.290">
    <property type="match status" value="1"/>
</dbReference>
<dbReference type="CDD" id="cd05466">
    <property type="entry name" value="PBP2_LTTR_substrate"/>
    <property type="match status" value="1"/>
</dbReference>
<keyword evidence="4" id="KW-0804">Transcription</keyword>
<dbReference type="InterPro" id="IPR050950">
    <property type="entry name" value="HTH-type_LysR_regulators"/>
</dbReference>
<evidence type="ECO:0000256" key="4">
    <source>
        <dbReference type="ARBA" id="ARBA00023163"/>
    </source>
</evidence>
<organism evidence="6 7">
    <name type="scientific">Candidatus Nitrobium versatile</name>
    <dbReference type="NCBI Taxonomy" id="2884831"/>
    <lineage>
        <taxon>Bacteria</taxon>
        <taxon>Pseudomonadati</taxon>
        <taxon>Nitrospirota</taxon>
        <taxon>Nitrospiria</taxon>
        <taxon>Nitrospirales</taxon>
        <taxon>Nitrospiraceae</taxon>
        <taxon>Candidatus Nitrobium</taxon>
    </lineage>
</organism>
<keyword evidence="2" id="KW-0805">Transcription regulation</keyword>
<dbReference type="Pfam" id="PF00126">
    <property type="entry name" value="HTH_1"/>
    <property type="match status" value="1"/>
</dbReference>
<dbReference type="Proteomes" id="UP000705867">
    <property type="component" value="Unassembled WGS sequence"/>
</dbReference>
<accession>A0A953J9D3</accession>